<dbReference type="EMBL" id="SHKO01000004">
    <property type="protein sequence ID" value="RZT92000.1"/>
    <property type="molecule type" value="Genomic_DNA"/>
</dbReference>
<comment type="function">
    <text evidence="8">Part of the ABC transporter complex CysAWTP (TC 3.A.1.6.1) involved in sulfate/thiosulfate import. Probably responsible for the translocation of the substrate across the membrane.</text>
</comment>
<name>A0A4Q7V906_9BURK</name>
<evidence type="ECO:0000256" key="1">
    <source>
        <dbReference type="ARBA" id="ARBA00004651"/>
    </source>
</evidence>
<dbReference type="OrthoDB" id="9804629at2"/>
<dbReference type="InterPro" id="IPR011865">
    <property type="entry name" value="CysT_permease"/>
</dbReference>
<evidence type="ECO:0000256" key="3">
    <source>
        <dbReference type="ARBA" id="ARBA00022448"/>
    </source>
</evidence>
<evidence type="ECO:0000256" key="5">
    <source>
        <dbReference type="ARBA" id="ARBA00022989"/>
    </source>
</evidence>
<gene>
    <name evidence="11" type="ORF">EV681_3906</name>
</gene>
<keyword evidence="6 9" id="KW-0764">Sulfate transport</keyword>
<feature type="domain" description="ABC transmembrane type-1" evidence="10">
    <location>
        <begin position="61"/>
        <end position="264"/>
    </location>
</feature>
<dbReference type="CDD" id="cd06261">
    <property type="entry name" value="TM_PBP2"/>
    <property type="match status" value="1"/>
</dbReference>
<organism evidence="11 12">
    <name type="scientific">Advenella incenata</name>
    <dbReference type="NCBI Taxonomy" id="267800"/>
    <lineage>
        <taxon>Bacteria</taxon>
        <taxon>Pseudomonadati</taxon>
        <taxon>Pseudomonadota</taxon>
        <taxon>Betaproteobacteria</taxon>
        <taxon>Burkholderiales</taxon>
        <taxon>Alcaligenaceae</taxon>
    </lineage>
</organism>
<evidence type="ECO:0000313" key="11">
    <source>
        <dbReference type="EMBL" id="RZT92000.1"/>
    </source>
</evidence>
<accession>A0A4Q7V906</accession>
<feature type="transmembrane region" description="Helical" evidence="9">
    <location>
        <begin position="12"/>
        <end position="41"/>
    </location>
</feature>
<reference evidence="11 12" key="1">
    <citation type="submission" date="2019-02" db="EMBL/GenBank/DDBJ databases">
        <title>Genomic Encyclopedia of Type Strains, Phase IV (KMG-IV): sequencing the most valuable type-strain genomes for metagenomic binning, comparative biology and taxonomic classification.</title>
        <authorList>
            <person name="Goeker M."/>
        </authorList>
    </citation>
    <scope>NUCLEOTIDE SEQUENCE [LARGE SCALE GENOMIC DNA]</scope>
    <source>
        <strain evidence="11 12">DSM 23814</strain>
    </source>
</reference>
<keyword evidence="5 9" id="KW-1133">Transmembrane helix</keyword>
<proteinExistence type="inferred from homology"/>
<keyword evidence="7 9" id="KW-0472">Membrane</keyword>
<dbReference type="Gene3D" id="1.10.3720.10">
    <property type="entry name" value="MetI-like"/>
    <property type="match status" value="1"/>
</dbReference>
<dbReference type="NCBIfam" id="TIGR00969">
    <property type="entry name" value="3a0106s02"/>
    <property type="match status" value="1"/>
</dbReference>
<evidence type="ECO:0000256" key="6">
    <source>
        <dbReference type="ARBA" id="ARBA00023032"/>
    </source>
</evidence>
<protein>
    <recommendedName>
        <fullName evidence="9">Sulfate transport system permease protein CysT</fullName>
    </recommendedName>
</protein>
<evidence type="ECO:0000259" key="10">
    <source>
        <dbReference type="PROSITE" id="PS50928"/>
    </source>
</evidence>
<evidence type="ECO:0000313" key="12">
    <source>
        <dbReference type="Proteomes" id="UP000293398"/>
    </source>
</evidence>
<comment type="subunit">
    <text evidence="2">The complex is composed of two ATP-binding proteins (CysA), two transmembrane proteins (CysT and CysW) and a solute-binding protein (CysP).</text>
</comment>
<dbReference type="GO" id="GO:0005886">
    <property type="term" value="C:plasma membrane"/>
    <property type="evidence" value="ECO:0007669"/>
    <property type="project" value="UniProtKB-SubCell"/>
</dbReference>
<evidence type="ECO:0000256" key="4">
    <source>
        <dbReference type="ARBA" id="ARBA00022692"/>
    </source>
</evidence>
<keyword evidence="4 9" id="KW-0812">Transmembrane</keyword>
<keyword evidence="12" id="KW-1185">Reference proteome</keyword>
<dbReference type="InterPro" id="IPR000515">
    <property type="entry name" value="MetI-like"/>
</dbReference>
<comment type="similarity">
    <text evidence="9">Belongs to the binding-protein-dependent transport system permease family. CysTW subfamily.</text>
</comment>
<dbReference type="NCBIfam" id="TIGR02139">
    <property type="entry name" value="permease_CysT"/>
    <property type="match status" value="1"/>
</dbReference>
<feature type="transmembrane region" description="Helical" evidence="9">
    <location>
        <begin position="189"/>
        <end position="207"/>
    </location>
</feature>
<dbReference type="Proteomes" id="UP000293398">
    <property type="component" value="Unassembled WGS sequence"/>
</dbReference>
<dbReference type="RefSeq" id="WP_128396795.1">
    <property type="nucleotide sequence ID" value="NZ_SHKO01000004.1"/>
</dbReference>
<dbReference type="AlphaFoldDB" id="A0A4Q7V906"/>
<sequence length="278" mass="30031">MTLLKKQYSVLPGFGVTLGITLFWLSLIVLIPFAVLFGWAAQSGVEGFLKTILNERVIHSLYVTFGTSLIAVLINIVFGLVTAWVLVRYTFPGKKIIDAFIDLPFALPTAVAGIALTTLYAPNGLLGSLFASLGIRIAYTPTGIVIALIFISLPFIVRTIQPVLEDLEPELEDAATCLGANRWQIFAKVIFPAIAPALLTGAAMAFARAAGEYGSVIFIAGNIPMVSEITPLLITAKLEQSDYTGATALAVLMLMISFLVLLLINLVQRWNNQRNGMN</sequence>
<dbReference type="PANTHER" id="PTHR30406:SF8">
    <property type="entry name" value="SULFATE TRANSPORT SYSTEM PERMEASE PROTEIN CYST"/>
    <property type="match status" value="1"/>
</dbReference>
<dbReference type="PROSITE" id="PS50928">
    <property type="entry name" value="ABC_TM1"/>
    <property type="match status" value="1"/>
</dbReference>
<keyword evidence="3 9" id="KW-0813">Transport</keyword>
<dbReference type="FunFam" id="1.10.3720.10:FF:000004">
    <property type="entry name" value="Sulfate transport system permease protein CysT"/>
    <property type="match status" value="1"/>
</dbReference>
<comment type="function">
    <text evidence="9">Part of the ABC transporter complex (TC 3.A.1.6.1) involved in sulfate/thiosulfate import.</text>
</comment>
<dbReference type="GO" id="GO:0015419">
    <property type="term" value="F:ABC-type sulfate transporter activity"/>
    <property type="evidence" value="ECO:0007669"/>
    <property type="project" value="UniProtKB-UniRule"/>
</dbReference>
<feature type="transmembrane region" description="Helical" evidence="9">
    <location>
        <begin position="99"/>
        <end position="121"/>
    </location>
</feature>
<evidence type="ECO:0000256" key="9">
    <source>
        <dbReference type="RuleBase" id="RU366001"/>
    </source>
</evidence>
<dbReference type="InterPro" id="IPR035906">
    <property type="entry name" value="MetI-like_sf"/>
</dbReference>
<comment type="caution">
    <text evidence="9">Lacks conserved residue(s) required for the propagation of feature annotation.</text>
</comment>
<evidence type="ECO:0000256" key="2">
    <source>
        <dbReference type="ARBA" id="ARBA00011779"/>
    </source>
</evidence>
<dbReference type="SUPFAM" id="SSF161098">
    <property type="entry name" value="MetI-like"/>
    <property type="match status" value="1"/>
</dbReference>
<comment type="subcellular location">
    <subcellularLocation>
        <location evidence="1">Cell membrane</location>
        <topology evidence="1">Multi-pass membrane protein</topology>
    </subcellularLocation>
</comment>
<dbReference type="InterPro" id="IPR005667">
    <property type="entry name" value="Sulph_transpt2"/>
</dbReference>
<comment type="caution">
    <text evidence="11">The sequence shown here is derived from an EMBL/GenBank/DDBJ whole genome shotgun (WGS) entry which is preliminary data.</text>
</comment>
<evidence type="ECO:0000256" key="8">
    <source>
        <dbReference type="ARBA" id="ARBA00025323"/>
    </source>
</evidence>
<feature type="transmembrane region" description="Helical" evidence="9">
    <location>
        <begin position="246"/>
        <end position="267"/>
    </location>
</feature>
<evidence type="ECO:0000256" key="7">
    <source>
        <dbReference type="ARBA" id="ARBA00023136"/>
    </source>
</evidence>
<dbReference type="PANTHER" id="PTHR30406">
    <property type="entry name" value="SULFATE TRANSPORT SYSTEM PERMEASE PROTEIN"/>
    <property type="match status" value="1"/>
</dbReference>
<feature type="transmembrane region" description="Helical" evidence="9">
    <location>
        <begin position="133"/>
        <end position="157"/>
    </location>
</feature>
<feature type="transmembrane region" description="Helical" evidence="9">
    <location>
        <begin position="61"/>
        <end position="87"/>
    </location>
</feature>
<dbReference type="Pfam" id="PF00528">
    <property type="entry name" value="BPD_transp_1"/>
    <property type="match status" value="1"/>
</dbReference>